<organism evidence="1 2">
    <name type="scientific">Comamonas jiangduensis</name>
    <dbReference type="NCBI Taxonomy" id="1194168"/>
    <lineage>
        <taxon>Bacteria</taxon>
        <taxon>Pseudomonadati</taxon>
        <taxon>Pseudomonadota</taxon>
        <taxon>Betaproteobacteria</taxon>
        <taxon>Burkholderiales</taxon>
        <taxon>Comamonadaceae</taxon>
        <taxon>Comamonas</taxon>
    </lineage>
</organism>
<name>A0ABV4I9K5_9BURK</name>
<dbReference type="EMBL" id="JBGJLR010000002">
    <property type="protein sequence ID" value="MEZ2738546.1"/>
    <property type="molecule type" value="Genomic_DNA"/>
</dbReference>
<accession>A0ABV4I9K5</accession>
<keyword evidence="2" id="KW-1185">Reference proteome</keyword>
<evidence type="ECO:0000313" key="1">
    <source>
        <dbReference type="EMBL" id="MEZ2738546.1"/>
    </source>
</evidence>
<protein>
    <submittedName>
        <fullName evidence="1">Uncharacterized protein</fullName>
    </submittedName>
</protein>
<evidence type="ECO:0000313" key="2">
    <source>
        <dbReference type="Proteomes" id="UP001567350"/>
    </source>
</evidence>
<dbReference type="RefSeq" id="WP_370890701.1">
    <property type="nucleotide sequence ID" value="NZ_JBGJLR010000002.1"/>
</dbReference>
<comment type="caution">
    <text evidence="1">The sequence shown here is derived from an EMBL/GenBank/DDBJ whole genome shotgun (WGS) entry which is preliminary data.</text>
</comment>
<reference evidence="1 2" key="1">
    <citation type="submission" date="2024-08" db="EMBL/GenBank/DDBJ databases">
        <authorList>
            <person name="Feng Z."/>
            <person name="Ronholm J."/>
        </authorList>
    </citation>
    <scope>NUCLEOTIDE SEQUENCE [LARGE SCALE GENOMIC DNA]</scope>
    <source>
        <strain evidence="1 2">4-AB0-8</strain>
    </source>
</reference>
<dbReference type="Proteomes" id="UP001567350">
    <property type="component" value="Unassembled WGS sequence"/>
</dbReference>
<sequence length="54" mass="5873">MGAFLASSNPGQAAKPLMVAEDQWQAVIAKTRKDYFDGFRESLDELRASASAKP</sequence>
<gene>
    <name evidence="1" type="ORF">ACBP88_03555</name>
</gene>
<proteinExistence type="predicted"/>